<sequence length="181" mass="19444">MAGTSTSFAANAVRSTAVELSRTTRCNSRRSLLSLAGISSSKSRGGSVSTITCDEHPRGPYCIYVGPIDTASKEILETLYSQKFLPFSHTAIATQKSFLHSPSPTPTAAQSTLLSIVIAIEPPSAKPSLSSSAIPTLFSLHEPDLRTCFEQTQVNFYINIPSIPCKKSASNWADTTMINEE</sequence>
<dbReference type="EMBL" id="SDMP01000022">
    <property type="protein sequence ID" value="RYQ79675.1"/>
    <property type="molecule type" value="Genomic_DNA"/>
</dbReference>
<evidence type="ECO:0000313" key="1">
    <source>
        <dbReference type="EMBL" id="RYQ79675.1"/>
    </source>
</evidence>
<protein>
    <submittedName>
        <fullName evidence="1">Uncharacterized protein</fullName>
    </submittedName>
</protein>
<keyword evidence="2" id="KW-1185">Reference proteome</keyword>
<comment type="caution">
    <text evidence="1">The sequence shown here is derived from an EMBL/GenBank/DDBJ whole genome shotgun (WGS) entry which is preliminary data.</text>
</comment>
<evidence type="ECO:0000313" key="2">
    <source>
        <dbReference type="Proteomes" id="UP000289738"/>
    </source>
</evidence>
<reference evidence="1 2" key="1">
    <citation type="submission" date="2019-01" db="EMBL/GenBank/DDBJ databases">
        <title>Sequencing of cultivated peanut Arachis hypogaea provides insights into genome evolution and oil improvement.</title>
        <authorList>
            <person name="Chen X."/>
        </authorList>
    </citation>
    <scope>NUCLEOTIDE SEQUENCE [LARGE SCALE GENOMIC DNA]</scope>
    <source>
        <strain evidence="2">cv. Fuhuasheng</strain>
        <tissue evidence="1">Leaves</tissue>
    </source>
</reference>
<dbReference type="Proteomes" id="UP000289738">
    <property type="component" value="Unassembled WGS sequence"/>
</dbReference>
<dbReference type="AlphaFoldDB" id="A0A444WQI1"/>
<organism evidence="1 2">
    <name type="scientific">Arachis hypogaea</name>
    <name type="common">Peanut</name>
    <dbReference type="NCBI Taxonomy" id="3818"/>
    <lineage>
        <taxon>Eukaryota</taxon>
        <taxon>Viridiplantae</taxon>
        <taxon>Streptophyta</taxon>
        <taxon>Embryophyta</taxon>
        <taxon>Tracheophyta</taxon>
        <taxon>Spermatophyta</taxon>
        <taxon>Magnoliopsida</taxon>
        <taxon>eudicotyledons</taxon>
        <taxon>Gunneridae</taxon>
        <taxon>Pentapetalae</taxon>
        <taxon>rosids</taxon>
        <taxon>fabids</taxon>
        <taxon>Fabales</taxon>
        <taxon>Fabaceae</taxon>
        <taxon>Papilionoideae</taxon>
        <taxon>50 kb inversion clade</taxon>
        <taxon>dalbergioids sensu lato</taxon>
        <taxon>Dalbergieae</taxon>
        <taxon>Pterocarpus clade</taxon>
        <taxon>Arachis</taxon>
    </lineage>
</organism>
<gene>
    <name evidence="1" type="ORF">Ahy_Scaffold2g107639</name>
</gene>
<proteinExistence type="predicted"/>
<name>A0A444WQI1_ARAHY</name>
<accession>A0A444WQI1</accession>